<feature type="modified residue" description="4-aspartylphosphate" evidence="3">
    <location>
        <position position="57"/>
    </location>
</feature>
<dbReference type="Gene3D" id="3.40.50.2300">
    <property type="match status" value="1"/>
</dbReference>
<accession>A0ABT0FIP0</accession>
<dbReference type="Pfam" id="PF00072">
    <property type="entry name" value="Response_reg"/>
    <property type="match status" value="1"/>
</dbReference>
<dbReference type="SMART" id="SM00448">
    <property type="entry name" value="REC"/>
    <property type="match status" value="1"/>
</dbReference>
<evidence type="ECO:0000256" key="1">
    <source>
        <dbReference type="ARBA" id="ARBA00022553"/>
    </source>
</evidence>
<organism evidence="6 7">
    <name type="scientific">Microbacterium croceum</name>
    <dbReference type="NCBI Taxonomy" id="2851645"/>
    <lineage>
        <taxon>Bacteria</taxon>
        <taxon>Bacillati</taxon>
        <taxon>Actinomycetota</taxon>
        <taxon>Actinomycetes</taxon>
        <taxon>Micrococcales</taxon>
        <taxon>Microbacteriaceae</taxon>
        <taxon>Microbacterium</taxon>
    </lineage>
</organism>
<keyword evidence="7" id="KW-1185">Reference proteome</keyword>
<dbReference type="SMART" id="SM00421">
    <property type="entry name" value="HTH_LUXR"/>
    <property type="match status" value="1"/>
</dbReference>
<dbReference type="InterPro" id="IPR039420">
    <property type="entry name" value="WalR-like"/>
</dbReference>
<feature type="domain" description="Response regulatory" evidence="5">
    <location>
        <begin position="6"/>
        <end position="122"/>
    </location>
</feature>
<dbReference type="Proteomes" id="UP001300096">
    <property type="component" value="Unassembled WGS sequence"/>
</dbReference>
<dbReference type="InterPro" id="IPR001789">
    <property type="entry name" value="Sig_transdc_resp-reg_receiver"/>
</dbReference>
<reference evidence="6 7" key="1">
    <citation type="submission" date="2021-06" db="EMBL/GenBank/DDBJ databases">
        <title>Genome-based taxonomic framework of Microbacterium strains isolated from marine environment, the description of four new species and reclassification of four preexisting species.</title>
        <authorList>
            <person name="Lee S.D."/>
            <person name="Kim S.-M."/>
            <person name="Byeon Y.-S."/>
            <person name="Yang H.L."/>
            <person name="Kim I.S."/>
        </authorList>
    </citation>
    <scope>NUCLEOTIDE SEQUENCE [LARGE SCALE GENOMIC DNA]</scope>
    <source>
        <strain evidence="6 7">SSW1-49</strain>
    </source>
</reference>
<dbReference type="PANTHER" id="PTHR43214:SF42">
    <property type="entry name" value="TRANSCRIPTIONAL REGULATORY PROTEIN DESR"/>
    <property type="match status" value="1"/>
</dbReference>
<dbReference type="CDD" id="cd17535">
    <property type="entry name" value="REC_NarL-like"/>
    <property type="match status" value="1"/>
</dbReference>
<dbReference type="PROSITE" id="PS50043">
    <property type="entry name" value="HTH_LUXR_2"/>
    <property type="match status" value="1"/>
</dbReference>
<feature type="domain" description="HTH luxR-type" evidence="4">
    <location>
        <begin position="137"/>
        <end position="202"/>
    </location>
</feature>
<keyword evidence="1 3" id="KW-0597">Phosphoprotein</keyword>
<evidence type="ECO:0000313" key="6">
    <source>
        <dbReference type="EMBL" id="MCK2037544.1"/>
    </source>
</evidence>
<dbReference type="InterPro" id="IPR016032">
    <property type="entry name" value="Sig_transdc_resp-reg_C-effctor"/>
</dbReference>
<dbReference type="RefSeq" id="WP_308194313.1">
    <property type="nucleotide sequence ID" value="NZ_JAHWXN010000002.1"/>
</dbReference>
<dbReference type="InterPro" id="IPR000792">
    <property type="entry name" value="Tscrpt_reg_LuxR_C"/>
</dbReference>
<dbReference type="EMBL" id="JAHWXN010000002">
    <property type="protein sequence ID" value="MCK2037544.1"/>
    <property type="molecule type" value="Genomic_DNA"/>
</dbReference>
<dbReference type="PRINTS" id="PR00038">
    <property type="entry name" value="HTHLUXR"/>
</dbReference>
<evidence type="ECO:0000259" key="5">
    <source>
        <dbReference type="PROSITE" id="PS50110"/>
    </source>
</evidence>
<dbReference type="CDD" id="cd06170">
    <property type="entry name" value="LuxR_C_like"/>
    <property type="match status" value="1"/>
</dbReference>
<gene>
    <name evidence="6" type="ORF">KZC51_15535</name>
</gene>
<keyword evidence="2" id="KW-0238">DNA-binding</keyword>
<comment type="caution">
    <text evidence="6">The sequence shown here is derived from an EMBL/GenBank/DDBJ whole genome shotgun (WGS) entry which is preliminary data.</text>
</comment>
<dbReference type="InterPro" id="IPR011006">
    <property type="entry name" value="CheY-like_superfamily"/>
</dbReference>
<protein>
    <submittedName>
        <fullName evidence="6">Response regulator transcription factor</fullName>
    </submittedName>
</protein>
<dbReference type="InterPro" id="IPR058245">
    <property type="entry name" value="NreC/VraR/RcsB-like_REC"/>
</dbReference>
<dbReference type="PROSITE" id="PS50110">
    <property type="entry name" value="RESPONSE_REGULATORY"/>
    <property type="match status" value="1"/>
</dbReference>
<evidence type="ECO:0000256" key="2">
    <source>
        <dbReference type="ARBA" id="ARBA00023125"/>
    </source>
</evidence>
<dbReference type="SUPFAM" id="SSF52172">
    <property type="entry name" value="CheY-like"/>
    <property type="match status" value="1"/>
</dbReference>
<proteinExistence type="predicted"/>
<name>A0ABT0FIP0_9MICO</name>
<dbReference type="PANTHER" id="PTHR43214">
    <property type="entry name" value="TWO-COMPONENT RESPONSE REGULATOR"/>
    <property type="match status" value="1"/>
</dbReference>
<dbReference type="SUPFAM" id="SSF46894">
    <property type="entry name" value="C-terminal effector domain of the bipartite response regulators"/>
    <property type="match status" value="1"/>
</dbReference>
<evidence type="ECO:0000259" key="4">
    <source>
        <dbReference type="PROSITE" id="PS50043"/>
    </source>
</evidence>
<evidence type="ECO:0000256" key="3">
    <source>
        <dbReference type="PROSITE-ProRule" id="PRU00169"/>
    </source>
</evidence>
<evidence type="ECO:0000313" key="7">
    <source>
        <dbReference type="Proteomes" id="UP001300096"/>
    </source>
</evidence>
<sequence>MTEPIRLLLVDDQALVRGAMGALLELEDDLTVVAEAGDGAQAAERARADRPDVCLMDIQMPGVDGIAATRLVREVSPETRVLVVTTFARPGYLRQALDAGASGFIAKDTPATDLAHAVRRVHQGLRVVDPALAEASLFEGANPLSEREQQVLRLSADGRPISRIAAEVFLSAGTVRNHLSSAIGKTATENRAQAARMARDKGWI</sequence>
<dbReference type="Pfam" id="PF00196">
    <property type="entry name" value="GerE"/>
    <property type="match status" value="1"/>
</dbReference>